<dbReference type="InterPro" id="IPR008966">
    <property type="entry name" value="Adhesion_dom_sf"/>
</dbReference>
<accession>A0ABN4TGU7</accession>
<protein>
    <submittedName>
        <fullName evidence="3">Fimbrial protein</fullName>
    </submittedName>
</protein>
<evidence type="ECO:0000256" key="1">
    <source>
        <dbReference type="SAM" id="SignalP"/>
    </source>
</evidence>
<dbReference type="EMBL" id="CP017754">
    <property type="protein sequence ID" value="AOZ06397.1"/>
    <property type="molecule type" value="Genomic_DNA"/>
</dbReference>
<dbReference type="Gene3D" id="2.60.40.1090">
    <property type="entry name" value="Fimbrial-type adhesion domain"/>
    <property type="match status" value="1"/>
</dbReference>
<dbReference type="Pfam" id="PF00419">
    <property type="entry name" value="Fimbrial"/>
    <property type="match status" value="1"/>
</dbReference>
<dbReference type="PANTHER" id="PTHR33420">
    <property type="entry name" value="FIMBRIAL SUBUNIT ELFA-RELATED"/>
    <property type="match status" value="1"/>
</dbReference>
<evidence type="ECO:0000313" key="4">
    <source>
        <dbReference type="Proteomes" id="UP000177515"/>
    </source>
</evidence>
<dbReference type="SUPFAM" id="SSF49401">
    <property type="entry name" value="Bacterial adhesins"/>
    <property type="match status" value="1"/>
</dbReference>
<evidence type="ECO:0000313" key="3">
    <source>
        <dbReference type="EMBL" id="AOZ06397.1"/>
    </source>
</evidence>
<gene>
    <name evidence="3" type="ORF">BKK80_11600</name>
</gene>
<sequence>MSKQIRMALIAAAATAATFGASSAMAADGTINFTGSIIAASCSLVGGSGTNVGGSQGNQIIDVKLGKVTTDSLGGTAGGNIIAGTAINLDLNCDNSAQGLNTVKVRFDPVSGSGIDKHNNKLLAITGPATGVGIGLYNGKNELLDLSGNSVIEGELAKDGDKYTAKLALRAGYVKNGDAIGPGEANGTLPFTLTYE</sequence>
<dbReference type="RefSeq" id="WP_071069492.1">
    <property type="nucleotide sequence ID" value="NZ_CP017754.1"/>
</dbReference>
<proteinExistence type="predicted"/>
<dbReference type="InterPro" id="IPR050263">
    <property type="entry name" value="Bact_Fimbrial_Adh_Pro"/>
</dbReference>
<reference evidence="3 4" key="1">
    <citation type="submission" date="2016-10" db="EMBL/GenBank/DDBJ databases">
        <title>Complete genome sequences of three Cupriavidus strains isolated from various Malaysian environments.</title>
        <authorList>
            <person name="Abdullah A.A.-A."/>
            <person name="Shafie N.A.H."/>
            <person name="Lau N.S."/>
        </authorList>
    </citation>
    <scope>NUCLEOTIDE SEQUENCE [LARGE SCALE GENOMIC DNA]</scope>
    <source>
        <strain evidence="3 4">USMAA1020</strain>
    </source>
</reference>
<dbReference type="PANTHER" id="PTHR33420:SF26">
    <property type="entry name" value="FIMBRIAL SUBUNIT"/>
    <property type="match status" value="1"/>
</dbReference>
<keyword evidence="1" id="KW-0732">Signal</keyword>
<dbReference type="InterPro" id="IPR036937">
    <property type="entry name" value="Adhesion_dom_fimbrial_sf"/>
</dbReference>
<dbReference type="InterPro" id="IPR000259">
    <property type="entry name" value="Adhesion_dom_fimbrial"/>
</dbReference>
<feature type="domain" description="Fimbrial-type adhesion" evidence="2">
    <location>
        <begin position="31"/>
        <end position="195"/>
    </location>
</feature>
<keyword evidence="4" id="KW-1185">Reference proteome</keyword>
<feature type="chain" id="PRO_5047322119" evidence="1">
    <location>
        <begin position="27"/>
        <end position="196"/>
    </location>
</feature>
<feature type="signal peptide" evidence="1">
    <location>
        <begin position="1"/>
        <end position="26"/>
    </location>
</feature>
<name>A0ABN4TGU7_9BURK</name>
<evidence type="ECO:0000259" key="2">
    <source>
        <dbReference type="Pfam" id="PF00419"/>
    </source>
</evidence>
<dbReference type="Proteomes" id="UP000177515">
    <property type="component" value="Chromosome 1"/>
</dbReference>
<organism evidence="3 4">
    <name type="scientific">Cupriavidus malaysiensis</name>
    <dbReference type="NCBI Taxonomy" id="367825"/>
    <lineage>
        <taxon>Bacteria</taxon>
        <taxon>Pseudomonadati</taxon>
        <taxon>Pseudomonadota</taxon>
        <taxon>Betaproteobacteria</taxon>
        <taxon>Burkholderiales</taxon>
        <taxon>Burkholderiaceae</taxon>
        <taxon>Cupriavidus</taxon>
    </lineage>
</organism>